<sequence length="51" mass="5861">LLERKEEDRCWVAALGAKLFVPGLEGLCALGLLQQWGQLWTNFLRIQYSLL</sequence>
<accession>A0ABQ9V2Y7</accession>
<protein>
    <submittedName>
        <fullName evidence="1">Uncharacterized protein</fullName>
    </submittedName>
</protein>
<dbReference type="Pfam" id="PF21013">
    <property type="entry name" value="LOC400499"/>
    <property type="match status" value="1"/>
</dbReference>
<feature type="non-terminal residue" evidence="1">
    <location>
        <position position="51"/>
    </location>
</feature>
<dbReference type="InterPro" id="IPR048484">
    <property type="entry name" value="LOC400499-like"/>
</dbReference>
<comment type="caution">
    <text evidence="1">The sequence shown here is derived from an EMBL/GenBank/DDBJ whole genome shotgun (WGS) entry which is preliminary data.</text>
</comment>
<proteinExistence type="predicted"/>
<evidence type="ECO:0000313" key="2">
    <source>
        <dbReference type="Proteomes" id="UP001266305"/>
    </source>
</evidence>
<keyword evidence="2" id="KW-1185">Reference proteome</keyword>
<evidence type="ECO:0000313" key="1">
    <source>
        <dbReference type="EMBL" id="KAK2103736.1"/>
    </source>
</evidence>
<dbReference type="Proteomes" id="UP001266305">
    <property type="component" value="Unassembled WGS sequence"/>
</dbReference>
<dbReference type="EMBL" id="JASSZA010000008">
    <property type="protein sequence ID" value="KAK2103736.1"/>
    <property type="molecule type" value="Genomic_DNA"/>
</dbReference>
<reference evidence="1 2" key="1">
    <citation type="submission" date="2023-05" db="EMBL/GenBank/DDBJ databases">
        <title>B98-5 Cell Line De Novo Hybrid Assembly: An Optical Mapping Approach.</title>
        <authorList>
            <person name="Kananen K."/>
            <person name="Auerbach J.A."/>
            <person name="Kautto E."/>
            <person name="Blachly J.S."/>
        </authorList>
    </citation>
    <scope>NUCLEOTIDE SEQUENCE [LARGE SCALE GENOMIC DNA]</scope>
    <source>
        <strain evidence="1">B95-8</strain>
        <tissue evidence="1">Cell line</tissue>
    </source>
</reference>
<organism evidence="1 2">
    <name type="scientific">Saguinus oedipus</name>
    <name type="common">Cotton-top tamarin</name>
    <name type="synonym">Oedipomidas oedipus</name>
    <dbReference type="NCBI Taxonomy" id="9490"/>
    <lineage>
        <taxon>Eukaryota</taxon>
        <taxon>Metazoa</taxon>
        <taxon>Chordata</taxon>
        <taxon>Craniata</taxon>
        <taxon>Vertebrata</taxon>
        <taxon>Euteleostomi</taxon>
        <taxon>Mammalia</taxon>
        <taxon>Eutheria</taxon>
        <taxon>Euarchontoglires</taxon>
        <taxon>Primates</taxon>
        <taxon>Haplorrhini</taxon>
        <taxon>Platyrrhini</taxon>
        <taxon>Cebidae</taxon>
        <taxon>Callitrichinae</taxon>
        <taxon>Saguinus</taxon>
    </lineage>
</organism>
<feature type="non-terminal residue" evidence="1">
    <location>
        <position position="1"/>
    </location>
</feature>
<name>A0ABQ9V2Y7_SAGOE</name>
<gene>
    <name evidence="1" type="ORF">P7K49_017592</name>
</gene>